<evidence type="ECO:0000313" key="2">
    <source>
        <dbReference type="EMBL" id="PTQ31924.1"/>
    </source>
</evidence>
<evidence type="ECO:0000256" key="1">
    <source>
        <dbReference type="SAM" id="MobiDB-lite"/>
    </source>
</evidence>
<name>A0A2R6WDK8_MARPO</name>
<protein>
    <submittedName>
        <fullName evidence="2">Uncharacterized protein</fullName>
    </submittedName>
</protein>
<accession>A0A2R6WDK8</accession>
<sequence length="183" mass="19650">MSPETKKPTQAVPAVGCLSDRQSLTIGKLRRTGPESSIRRSQARRKFSRDILPRTLARPKLGEQGTRYSAATEWRPPWSAVGSRIVHGVDTCSWSSERTDGDPRFLRGRGPCLLRCKGCCSLRSGAGRGTALYCVSGLPRAAQQSRAEQGEAQGQGVEVSCAREGSDEGSASDEKRGEGGADE</sequence>
<keyword evidence="3" id="KW-1185">Reference proteome</keyword>
<evidence type="ECO:0000313" key="3">
    <source>
        <dbReference type="Proteomes" id="UP000244005"/>
    </source>
</evidence>
<dbReference type="EMBL" id="KZ772777">
    <property type="protein sequence ID" value="PTQ31924.1"/>
    <property type="molecule type" value="Genomic_DNA"/>
</dbReference>
<gene>
    <name evidence="2" type="ORF">MARPO_0105s0036</name>
</gene>
<feature type="region of interest" description="Disordered" evidence="1">
    <location>
        <begin position="143"/>
        <end position="183"/>
    </location>
</feature>
<dbReference type="Proteomes" id="UP000244005">
    <property type="component" value="Unassembled WGS sequence"/>
</dbReference>
<feature type="region of interest" description="Disordered" evidence="1">
    <location>
        <begin position="26"/>
        <end position="69"/>
    </location>
</feature>
<reference evidence="3" key="1">
    <citation type="journal article" date="2017" name="Cell">
        <title>Insights into land plant evolution garnered from the Marchantia polymorpha genome.</title>
        <authorList>
            <person name="Bowman J.L."/>
            <person name="Kohchi T."/>
            <person name="Yamato K.T."/>
            <person name="Jenkins J."/>
            <person name="Shu S."/>
            <person name="Ishizaki K."/>
            <person name="Yamaoka S."/>
            <person name="Nishihama R."/>
            <person name="Nakamura Y."/>
            <person name="Berger F."/>
            <person name="Adam C."/>
            <person name="Aki S.S."/>
            <person name="Althoff F."/>
            <person name="Araki T."/>
            <person name="Arteaga-Vazquez M.A."/>
            <person name="Balasubrmanian S."/>
            <person name="Barry K."/>
            <person name="Bauer D."/>
            <person name="Boehm C.R."/>
            <person name="Briginshaw L."/>
            <person name="Caballero-Perez J."/>
            <person name="Catarino B."/>
            <person name="Chen F."/>
            <person name="Chiyoda S."/>
            <person name="Chovatia M."/>
            <person name="Davies K.M."/>
            <person name="Delmans M."/>
            <person name="Demura T."/>
            <person name="Dierschke T."/>
            <person name="Dolan L."/>
            <person name="Dorantes-Acosta A.E."/>
            <person name="Eklund D.M."/>
            <person name="Florent S.N."/>
            <person name="Flores-Sandoval E."/>
            <person name="Fujiyama A."/>
            <person name="Fukuzawa H."/>
            <person name="Galik B."/>
            <person name="Grimanelli D."/>
            <person name="Grimwood J."/>
            <person name="Grossniklaus U."/>
            <person name="Hamada T."/>
            <person name="Haseloff J."/>
            <person name="Hetherington A.J."/>
            <person name="Higo A."/>
            <person name="Hirakawa Y."/>
            <person name="Hundley H.N."/>
            <person name="Ikeda Y."/>
            <person name="Inoue K."/>
            <person name="Inoue S.I."/>
            <person name="Ishida S."/>
            <person name="Jia Q."/>
            <person name="Kakita M."/>
            <person name="Kanazawa T."/>
            <person name="Kawai Y."/>
            <person name="Kawashima T."/>
            <person name="Kennedy M."/>
            <person name="Kinose K."/>
            <person name="Kinoshita T."/>
            <person name="Kohara Y."/>
            <person name="Koide E."/>
            <person name="Komatsu K."/>
            <person name="Kopischke S."/>
            <person name="Kubo M."/>
            <person name="Kyozuka J."/>
            <person name="Lagercrantz U."/>
            <person name="Lin S.S."/>
            <person name="Lindquist E."/>
            <person name="Lipzen A.M."/>
            <person name="Lu C.W."/>
            <person name="De Luna E."/>
            <person name="Martienssen R.A."/>
            <person name="Minamino N."/>
            <person name="Mizutani M."/>
            <person name="Mizutani M."/>
            <person name="Mochizuki N."/>
            <person name="Monte I."/>
            <person name="Mosher R."/>
            <person name="Nagasaki H."/>
            <person name="Nakagami H."/>
            <person name="Naramoto S."/>
            <person name="Nishitani K."/>
            <person name="Ohtani M."/>
            <person name="Okamoto T."/>
            <person name="Okumura M."/>
            <person name="Phillips J."/>
            <person name="Pollak B."/>
            <person name="Reinders A."/>
            <person name="Rovekamp M."/>
            <person name="Sano R."/>
            <person name="Sawa S."/>
            <person name="Schmid M.W."/>
            <person name="Shirakawa M."/>
            <person name="Solano R."/>
            <person name="Spunde A."/>
            <person name="Suetsugu N."/>
            <person name="Sugano S."/>
            <person name="Sugiyama A."/>
            <person name="Sun R."/>
            <person name="Suzuki Y."/>
            <person name="Takenaka M."/>
            <person name="Takezawa D."/>
            <person name="Tomogane H."/>
            <person name="Tsuzuki M."/>
            <person name="Ueda T."/>
            <person name="Umeda M."/>
            <person name="Ward J.M."/>
            <person name="Watanabe Y."/>
            <person name="Yazaki K."/>
            <person name="Yokoyama R."/>
            <person name="Yoshitake Y."/>
            <person name="Yotsui I."/>
            <person name="Zachgo S."/>
            <person name="Schmutz J."/>
        </authorList>
    </citation>
    <scope>NUCLEOTIDE SEQUENCE [LARGE SCALE GENOMIC DNA]</scope>
    <source>
        <strain evidence="3">Tak-1</strain>
    </source>
</reference>
<dbReference type="AlphaFoldDB" id="A0A2R6WDK8"/>
<feature type="compositionally biased region" description="Basic and acidic residues" evidence="1">
    <location>
        <begin position="172"/>
        <end position="183"/>
    </location>
</feature>
<proteinExistence type="predicted"/>
<organism evidence="2 3">
    <name type="scientific">Marchantia polymorpha</name>
    <name type="common">Common liverwort</name>
    <name type="synonym">Marchantia aquatica</name>
    <dbReference type="NCBI Taxonomy" id="3197"/>
    <lineage>
        <taxon>Eukaryota</taxon>
        <taxon>Viridiplantae</taxon>
        <taxon>Streptophyta</taxon>
        <taxon>Embryophyta</taxon>
        <taxon>Marchantiophyta</taxon>
        <taxon>Marchantiopsida</taxon>
        <taxon>Marchantiidae</taxon>
        <taxon>Marchantiales</taxon>
        <taxon>Marchantiaceae</taxon>
        <taxon>Marchantia</taxon>
    </lineage>
</organism>